<dbReference type="GO" id="GO:0043022">
    <property type="term" value="F:ribosome binding"/>
    <property type="evidence" value="ECO:0007669"/>
    <property type="project" value="InterPro"/>
</dbReference>
<feature type="compositionally biased region" description="Basic and acidic residues" evidence="7">
    <location>
        <begin position="421"/>
        <end position="430"/>
    </location>
</feature>
<dbReference type="Pfam" id="PF00226">
    <property type="entry name" value="DnaJ"/>
    <property type="match status" value="1"/>
</dbReference>
<keyword evidence="4" id="KW-0677">Repeat</keyword>
<evidence type="ECO:0000259" key="9">
    <source>
        <dbReference type="PROSITE" id="PS50090"/>
    </source>
</evidence>
<dbReference type="PANTHER" id="PTHR43999">
    <property type="entry name" value="DNAJ HOMOLOG SUBFAMILY C MEMBER 2"/>
    <property type="match status" value="1"/>
</dbReference>
<feature type="compositionally biased region" description="Polar residues" evidence="7">
    <location>
        <begin position="432"/>
        <end position="447"/>
    </location>
</feature>
<evidence type="ECO:0000256" key="4">
    <source>
        <dbReference type="ARBA" id="ARBA00022737"/>
    </source>
</evidence>
<dbReference type="InterPro" id="IPR036869">
    <property type="entry name" value="J_dom_sf"/>
</dbReference>
<dbReference type="GO" id="GO:0005634">
    <property type="term" value="C:nucleus"/>
    <property type="evidence" value="ECO:0007669"/>
    <property type="project" value="UniProtKB-SubCell"/>
</dbReference>
<dbReference type="Gene3D" id="1.10.8.840">
    <property type="entry name" value="Ribosome-associated complex head domain"/>
    <property type="match status" value="1"/>
</dbReference>
<dbReference type="InterPro" id="IPR054076">
    <property type="entry name" value="ZUO1-like_ZHD"/>
</dbReference>
<dbReference type="Gene3D" id="1.10.287.110">
    <property type="entry name" value="DnaJ domain"/>
    <property type="match status" value="1"/>
</dbReference>
<accession>A0A1B6F3Y1</accession>
<evidence type="ECO:0000256" key="1">
    <source>
        <dbReference type="ARBA" id="ARBA00004123"/>
    </source>
</evidence>
<dbReference type="InterPro" id="IPR009057">
    <property type="entry name" value="Homeodomain-like_sf"/>
</dbReference>
<organism evidence="10">
    <name type="scientific">Cuerna arida</name>
    <dbReference type="NCBI Taxonomy" id="1464854"/>
    <lineage>
        <taxon>Eukaryota</taxon>
        <taxon>Metazoa</taxon>
        <taxon>Ecdysozoa</taxon>
        <taxon>Arthropoda</taxon>
        <taxon>Hexapoda</taxon>
        <taxon>Insecta</taxon>
        <taxon>Pterygota</taxon>
        <taxon>Neoptera</taxon>
        <taxon>Paraneoptera</taxon>
        <taxon>Hemiptera</taxon>
        <taxon>Auchenorrhyncha</taxon>
        <taxon>Membracoidea</taxon>
        <taxon>Cicadellidae</taxon>
        <taxon>Cicadellinae</taxon>
        <taxon>Proconiini</taxon>
        <taxon>Cuerna</taxon>
    </lineage>
</organism>
<dbReference type="InterPro" id="IPR044634">
    <property type="entry name" value="Zuotin/DnaJC2"/>
</dbReference>
<evidence type="ECO:0000256" key="6">
    <source>
        <dbReference type="ARBA" id="ARBA00023242"/>
    </source>
</evidence>
<dbReference type="PROSITE" id="PS50076">
    <property type="entry name" value="DNAJ_2"/>
    <property type="match status" value="1"/>
</dbReference>
<dbReference type="FunFam" id="1.10.10.60:FF:000180">
    <property type="entry name" value="DnaJ (Hsp40) homolog, subfamily C, member 2"/>
    <property type="match status" value="1"/>
</dbReference>
<dbReference type="Pfam" id="PF16717">
    <property type="entry name" value="RAC_head"/>
    <property type="match status" value="1"/>
</dbReference>
<dbReference type="InterPro" id="IPR001623">
    <property type="entry name" value="DnaJ_domain"/>
</dbReference>
<dbReference type="SUPFAM" id="SSF46689">
    <property type="entry name" value="Homeodomain-like"/>
    <property type="match status" value="1"/>
</dbReference>
<dbReference type="CDD" id="cd06257">
    <property type="entry name" value="DnaJ"/>
    <property type="match status" value="1"/>
</dbReference>
<reference evidence="10" key="1">
    <citation type="submission" date="2015-11" db="EMBL/GenBank/DDBJ databases">
        <title>De novo transcriptome assembly of four potential Pierce s Disease insect vectors from Arizona vineyards.</title>
        <authorList>
            <person name="Tassone E.E."/>
        </authorList>
    </citation>
    <scope>NUCLEOTIDE SEQUENCE</scope>
</reference>
<dbReference type="EMBL" id="GECZ01025196">
    <property type="protein sequence ID" value="JAS44573.1"/>
    <property type="molecule type" value="Transcribed_RNA"/>
</dbReference>
<dbReference type="InterPro" id="IPR032003">
    <property type="entry name" value="RAC_head"/>
</dbReference>
<dbReference type="AlphaFoldDB" id="A0A1B6F3Y1"/>
<dbReference type="GO" id="GO:0030544">
    <property type="term" value="F:Hsp70 protein binding"/>
    <property type="evidence" value="ECO:0007669"/>
    <property type="project" value="InterPro"/>
</dbReference>
<dbReference type="GO" id="GO:0051083">
    <property type="term" value="P:'de novo' cotranslational protein folding"/>
    <property type="evidence" value="ECO:0007669"/>
    <property type="project" value="InterPro"/>
</dbReference>
<dbReference type="Pfam" id="PF23082">
    <property type="entry name" value="Myb_DNA-binding_2"/>
    <property type="match status" value="2"/>
</dbReference>
<evidence type="ECO:0000256" key="2">
    <source>
        <dbReference type="ARBA" id="ARBA00004496"/>
    </source>
</evidence>
<comment type="subcellular location">
    <subcellularLocation>
        <location evidence="2">Cytoplasm</location>
    </subcellularLocation>
    <subcellularLocation>
        <location evidence="1">Nucleus</location>
    </subcellularLocation>
</comment>
<dbReference type="EMBL" id="GECZ01008045">
    <property type="protein sequence ID" value="JAS61724.1"/>
    <property type="molecule type" value="Transcribed_RNA"/>
</dbReference>
<name>A0A1B6F3Y1_9HEMI</name>
<evidence type="ECO:0000259" key="8">
    <source>
        <dbReference type="PROSITE" id="PS50076"/>
    </source>
</evidence>
<keyword evidence="6" id="KW-0539">Nucleus</keyword>
<feature type="region of interest" description="Disordered" evidence="7">
    <location>
        <begin position="308"/>
        <end position="331"/>
    </location>
</feature>
<dbReference type="GO" id="GO:0006450">
    <property type="term" value="P:regulation of translational fidelity"/>
    <property type="evidence" value="ECO:0007669"/>
    <property type="project" value="InterPro"/>
</dbReference>
<gene>
    <name evidence="10" type="ORF">g.29056</name>
    <name evidence="11" type="ORF">g.29058</name>
</gene>
<evidence type="ECO:0000313" key="10">
    <source>
        <dbReference type="EMBL" id="JAS44573.1"/>
    </source>
</evidence>
<dbReference type="Pfam" id="PF21884">
    <property type="entry name" value="ZUO1-like_ZHD"/>
    <property type="match status" value="1"/>
</dbReference>
<feature type="region of interest" description="Disordered" evidence="7">
    <location>
        <begin position="1"/>
        <end position="22"/>
    </location>
</feature>
<evidence type="ECO:0000313" key="11">
    <source>
        <dbReference type="EMBL" id="JAS61724.1"/>
    </source>
</evidence>
<evidence type="ECO:0000256" key="3">
    <source>
        <dbReference type="ARBA" id="ARBA00022490"/>
    </source>
</evidence>
<feature type="domain" description="Myb-like" evidence="9">
    <location>
        <begin position="544"/>
        <end position="598"/>
    </location>
</feature>
<sequence length="616" mass="71787">MGENKEPVTPGDPTVDMVDEKQEVSQPEERQLAVELRVVECMGPWFMRYIQEKDAEFHHCEVEEVQAEECVIENDDTYLKSLDPKLWKNQDHYAVLGLQKYRHRAPDALIRKAYKQKVLQHHPDKRCSTGKIDISNDYFTCITKAWEILGTKEKRRAFDSVDPEFDNTIPYDNENVRKNFYDVFGDIFERNARWSEKKMVPKLGGPDATKQEVDNFYNFWYSFESWREFSYWDSEAKESGQDRDERKWIEKQNKADRAKKKKDEMSRIRRLVDLAYSMDPRIVQFKIEEKERKLAAKKAKQEAAREKAEELKRAEREAEERLRLEKEKEEAEERAKAEALKAERDAEKRIVKKERKKIRDICKANQHFISNENDLVHHMTVLEKALTIYGKTQLIELTKSLETKGKNGFMEMMTAIEQLSEKERRQDEGFINKQNSAQSNDSKGGSSVWSKEDVQILIRAVNLFPAGTVQRWEAVTNFINQHNNGLPEPRIIRNKKEVLAKVKELQNTSSDLLKETINKNAYDSFEKEKKASLNVTSEASERVENNVSVAPWTSEEQKLLEQALKTYPSGTSERWDKVAECVKSRSKKECMLRCKELAEIVKAKKAAQASKTGGSC</sequence>
<feature type="domain" description="J" evidence="8">
    <location>
        <begin position="91"/>
        <end position="162"/>
    </location>
</feature>
<dbReference type="CDD" id="cd00167">
    <property type="entry name" value="SANT"/>
    <property type="match status" value="1"/>
</dbReference>
<dbReference type="Gene3D" id="1.10.10.60">
    <property type="entry name" value="Homeodomain-like"/>
    <property type="match status" value="2"/>
</dbReference>
<dbReference type="PROSITE" id="PS50090">
    <property type="entry name" value="MYB_LIKE"/>
    <property type="match status" value="1"/>
</dbReference>
<dbReference type="SUPFAM" id="SSF46565">
    <property type="entry name" value="Chaperone J-domain"/>
    <property type="match status" value="1"/>
</dbReference>
<dbReference type="SMART" id="SM00717">
    <property type="entry name" value="SANT"/>
    <property type="match status" value="2"/>
</dbReference>
<protein>
    <submittedName>
        <fullName evidence="10">Uncharacterized protein</fullName>
    </submittedName>
</protein>
<dbReference type="InterPro" id="IPR001005">
    <property type="entry name" value="SANT/Myb"/>
</dbReference>
<dbReference type="GO" id="GO:0005829">
    <property type="term" value="C:cytosol"/>
    <property type="evidence" value="ECO:0007669"/>
    <property type="project" value="TreeGrafter"/>
</dbReference>
<proteinExistence type="predicted"/>
<feature type="region of interest" description="Disordered" evidence="7">
    <location>
        <begin position="421"/>
        <end position="447"/>
    </location>
</feature>
<evidence type="ECO:0000256" key="5">
    <source>
        <dbReference type="ARBA" id="ARBA00023186"/>
    </source>
</evidence>
<dbReference type="InterPro" id="IPR042569">
    <property type="entry name" value="RAC_head_sf"/>
</dbReference>
<keyword evidence="3" id="KW-0963">Cytoplasm</keyword>
<dbReference type="SMART" id="SM00271">
    <property type="entry name" value="DnaJ"/>
    <property type="match status" value="1"/>
</dbReference>
<dbReference type="PANTHER" id="PTHR43999:SF1">
    <property type="entry name" value="DNAJ HOMOLOG SUBFAMILY C MEMBER 2"/>
    <property type="match status" value="1"/>
</dbReference>
<evidence type="ECO:0000256" key="7">
    <source>
        <dbReference type="SAM" id="MobiDB-lite"/>
    </source>
</evidence>
<keyword evidence="5" id="KW-0143">Chaperone</keyword>